<protein>
    <submittedName>
        <fullName evidence="1">Uncharacterized protein</fullName>
    </submittedName>
</protein>
<name>A0AAX1KLZ2_FLAPL</name>
<dbReference type="EMBL" id="CP065315">
    <property type="protein sequence ID" value="QQR06991.1"/>
    <property type="molecule type" value="Genomic_DNA"/>
</dbReference>
<evidence type="ECO:0000313" key="1">
    <source>
        <dbReference type="EMBL" id="QQR06991.1"/>
    </source>
</evidence>
<evidence type="ECO:0000313" key="2">
    <source>
        <dbReference type="Proteomes" id="UP000595792"/>
    </source>
</evidence>
<sequence>MKVPAEFEDVFQDVELTEREIGFLTWLAGWDSRTIENLKSLIQKIRATRVIGNALQTSNESLAPSASRPPEVSP</sequence>
<dbReference type="RefSeq" id="WP_065534087.1">
    <property type="nucleotide sequence ID" value="NZ_CP015406.2"/>
</dbReference>
<proteinExistence type="predicted"/>
<accession>A0AAX1KLZ2</accession>
<dbReference type="Proteomes" id="UP000595792">
    <property type="component" value="Chromosome"/>
</dbReference>
<dbReference type="AlphaFoldDB" id="A0AAX1KLZ2"/>
<organism evidence="1 2">
    <name type="scientific">Flavonifractor plautii</name>
    <name type="common">Fusobacterium plautii</name>
    <dbReference type="NCBI Taxonomy" id="292800"/>
    <lineage>
        <taxon>Bacteria</taxon>
        <taxon>Bacillati</taxon>
        <taxon>Bacillota</taxon>
        <taxon>Clostridia</taxon>
        <taxon>Eubacteriales</taxon>
        <taxon>Oscillospiraceae</taxon>
        <taxon>Flavonifractor</taxon>
    </lineage>
</organism>
<dbReference type="KEGG" id="fpla:A4U99_03790"/>
<reference evidence="1 2" key="1">
    <citation type="submission" date="2020-11" db="EMBL/GenBank/DDBJ databases">
        <title>Closed and high quality bacterial genomes of the OMM12 community.</title>
        <authorList>
            <person name="Marbouty M."/>
            <person name="Lamy-Besnier Q."/>
            <person name="Debarbieux L."/>
            <person name="Koszul R."/>
        </authorList>
    </citation>
    <scope>NUCLEOTIDE SEQUENCE [LARGE SCALE GENOMIC DNA]</scope>
    <source>
        <strain evidence="1 2">YL31</strain>
    </source>
</reference>
<gene>
    <name evidence="1" type="ORF">I5Q84_05775</name>
</gene>